<dbReference type="eggNOG" id="COG0446">
    <property type="taxonomic scope" value="Bacteria"/>
</dbReference>
<dbReference type="RefSeq" id="WP_006598381.1">
    <property type="nucleotide sequence ID" value="NZ_GL622359.1"/>
</dbReference>
<gene>
    <name evidence="3" type="ORF">HMP0721_0957</name>
</gene>
<dbReference type="InterPro" id="IPR023753">
    <property type="entry name" value="FAD/NAD-binding_dom"/>
</dbReference>
<evidence type="ECO:0000259" key="2">
    <source>
        <dbReference type="Pfam" id="PF07992"/>
    </source>
</evidence>
<dbReference type="SUPFAM" id="SSF51905">
    <property type="entry name" value="FAD/NAD(P)-binding domain"/>
    <property type="match status" value="1"/>
</dbReference>
<dbReference type="Proteomes" id="UP000004754">
    <property type="component" value="Unassembled WGS sequence"/>
</dbReference>
<dbReference type="PANTHER" id="PTHR42949">
    <property type="entry name" value="ANAEROBIC GLYCEROL-3-PHOSPHATE DEHYDROGENASE SUBUNIT B"/>
    <property type="match status" value="1"/>
</dbReference>
<dbReference type="Pfam" id="PF07992">
    <property type="entry name" value="Pyr_redox_2"/>
    <property type="match status" value="1"/>
</dbReference>
<dbReference type="InterPro" id="IPR036188">
    <property type="entry name" value="FAD/NAD-bd_sf"/>
</dbReference>
<comment type="caution">
    <text evidence="3">The sequence shown here is derived from an EMBL/GenBank/DDBJ whole genome shotgun (WGS) entry which is preliminary data.</text>
</comment>
<dbReference type="InterPro" id="IPR051691">
    <property type="entry name" value="Metab_Enz_Cyan_OpOx_G3PDH"/>
</dbReference>
<reference evidence="3 4" key="1">
    <citation type="submission" date="2010-12" db="EMBL/GenBank/DDBJ databases">
        <authorList>
            <person name="Muzny D."/>
            <person name="Qin X."/>
            <person name="Deng J."/>
            <person name="Jiang H."/>
            <person name="Liu Y."/>
            <person name="Qu J."/>
            <person name="Song X.-Z."/>
            <person name="Zhang L."/>
            <person name="Thornton R."/>
            <person name="Coyle M."/>
            <person name="Francisco L."/>
            <person name="Jackson L."/>
            <person name="Javaid M."/>
            <person name="Korchina V."/>
            <person name="Kovar C."/>
            <person name="Mata R."/>
            <person name="Mathew T."/>
            <person name="Ngo R."/>
            <person name="Nguyen L."/>
            <person name="Nguyen N."/>
            <person name="Okwuonu G."/>
            <person name="Ongeri F."/>
            <person name="Pham C."/>
            <person name="Simmons D."/>
            <person name="Wilczek-Boney K."/>
            <person name="Hale W."/>
            <person name="Jakkamsetti A."/>
            <person name="Pham P."/>
            <person name="Ruth R."/>
            <person name="San Lucas F."/>
            <person name="Warren J."/>
            <person name="Zhang J."/>
            <person name="Zhao Z."/>
            <person name="Zhou C."/>
            <person name="Zhu D."/>
            <person name="Lee S."/>
            <person name="Bess C."/>
            <person name="Blankenburg K."/>
            <person name="Forbes L."/>
            <person name="Fu Q."/>
            <person name="Gubbala S."/>
            <person name="Hirani K."/>
            <person name="Jayaseelan J.C."/>
            <person name="Lara F."/>
            <person name="Munidasa M."/>
            <person name="Palculict T."/>
            <person name="Patil S."/>
            <person name="Pu L.-L."/>
            <person name="Saada N."/>
            <person name="Tang L."/>
            <person name="Weissenberger G."/>
            <person name="Zhu Y."/>
            <person name="Hemphill L."/>
            <person name="Shang Y."/>
            <person name="Youmans B."/>
            <person name="Ayvaz T."/>
            <person name="Ross M."/>
            <person name="Santibanez J."/>
            <person name="Aqrawi P."/>
            <person name="Gross S."/>
            <person name="Joshi V."/>
            <person name="Fowler G."/>
            <person name="Nazareth L."/>
            <person name="Reid J."/>
            <person name="Worley K."/>
            <person name="Petrosino J."/>
            <person name="Highlander S."/>
            <person name="Gibbs R."/>
        </authorList>
    </citation>
    <scope>NUCLEOTIDE SEQUENCE [LARGE SCALE GENOMIC DNA]</scope>
    <source>
        <strain evidence="3 4">ATCC 23263</strain>
    </source>
</reference>
<organism evidence="3 4">
    <name type="scientific">Pseudoramibacter alactolyticus ATCC 23263</name>
    <dbReference type="NCBI Taxonomy" id="887929"/>
    <lineage>
        <taxon>Bacteria</taxon>
        <taxon>Bacillati</taxon>
        <taxon>Bacillota</taxon>
        <taxon>Clostridia</taxon>
        <taxon>Eubacteriales</taxon>
        <taxon>Eubacteriaceae</taxon>
        <taxon>Pseudoramibacter</taxon>
    </lineage>
</organism>
<dbReference type="PRINTS" id="PR00368">
    <property type="entry name" value="FADPNR"/>
</dbReference>
<sequence>MKKLNYDIVVIGGGPAGLAAALEASKNGVDRILVLERSDRLGGILEQCIHNGFGLTYFKEELSGPEYATRFIKEVEKQPNIDIKTGTMVVEITPDKVVTAENREDGLFEVEAGAVILAMGCRERTRESITIPGDRVAGVMTAGTAQRYVNINGYLPGKEIVILGSGDIGLIMARRMTLEGCNVKGVLEVMPFSSGLIRNKVQCLDDFGIPLYLNHTVTKIHGKDRVEAVSIAEVDENRQPIPETEITVACDTLLLSVGLIPENELSQGAGIAMSPVTKGAVVDENRQTSVPGIFACGNVLQVHDLVDNVSAEAQVAGRSAACYVKGEIDVLDEAIAVKPGDNITYVVPQQITSKPSEDEKVVKLYMRVREPKEHIKLVVTNDAGDVLASYKRDIIAPGSMEMVPLLTKYVAAGQKGISVSVEEV</sequence>
<dbReference type="AlphaFoldDB" id="E6MG24"/>
<dbReference type="GO" id="GO:0016491">
    <property type="term" value="F:oxidoreductase activity"/>
    <property type="evidence" value="ECO:0007669"/>
    <property type="project" value="UniProtKB-KW"/>
</dbReference>
<dbReference type="STRING" id="887929.HMP0721_0957"/>
<dbReference type="OrthoDB" id="9776839at2"/>
<name>E6MG24_9FIRM</name>
<keyword evidence="1" id="KW-0560">Oxidoreductase</keyword>
<proteinExistence type="predicted"/>
<feature type="domain" description="FAD/NAD(P)-binding" evidence="2">
    <location>
        <begin position="6"/>
        <end position="317"/>
    </location>
</feature>
<evidence type="ECO:0000313" key="3">
    <source>
        <dbReference type="EMBL" id="EFV01564.1"/>
    </source>
</evidence>
<keyword evidence="4" id="KW-1185">Reference proteome</keyword>
<dbReference type="HOGENOM" id="CLU_030705_0_0_9"/>
<protein>
    <submittedName>
        <fullName evidence="3">Pyridine nucleotide-disulfide oxidoreductase</fullName>
    </submittedName>
</protein>
<dbReference type="Gene3D" id="3.50.50.60">
    <property type="entry name" value="FAD/NAD(P)-binding domain"/>
    <property type="match status" value="2"/>
</dbReference>
<evidence type="ECO:0000256" key="1">
    <source>
        <dbReference type="ARBA" id="ARBA00023002"/>
    </source>
</evidence>
<dbReference type="PANTHER" id="PTHR42949:SF3">
    <property type="entry name" value="ANAEROBIC GLYCEROL-3-PHOSPHATE DEHYDROGENASE SUBUNIT B"/>
    <property type="match status" value="1"/>
</dbReference>
<dbReference type="EMBL" id="AEQN01000016">
    <property type="protein sequence ID" value="EFV01564.1"/>
    <property type="molecule type" value="Genomic_DNA"/>
</dbReference>
<accession>E6MG24</accession>
<evidence type="ECO:0000313" key="4">
    <source>
        <dbReference type="Proteomes" id="UP000004754"/>
    </source>
</evidence>
<dbReference type="PRINTS" id="PR00469">
    <property type="entry name" value="PNDRDTASEII"/>
</dbReference>